<sequence>MPTNSRFDNIIENLRRHETLIDKEASAYHMAEAQRIRQEIRAWREECTEQLQRSKGEQSTKQCKSIVAWLKVDESDQLNNFHTLLEESTKYPGTCGWILKNKKMAATLQRKPDVPLL</sequence>
<protein>
    <submittedName>
        <fullName evidence="1">Uncharacterized protein</fullName>
    </submittedName>
</protein>
<accession>A0ABR1TNN5</accession>
<keyword evidence="2" id="KW-1185">Reference proteome</keyword>
<reference evidence="1 2" key="1">
    <citation type="submission" date="2023-01" db="EMBL/GenBank/DDBJ databases">
        <title>Analysis of 21 Apiospora genomes using comparative genomics revels a genus with tremendous synthesis potential of carbohydrate active enzymes and secondary metabolites.</title>
        <authorList>
            <person name="Sorensen T."/>
        </authorList>
    </citation>
    <scope>NUCLEOTIDE SEQUENCE [LARGE SCALE GENOMIC DNA]</scope>
    <source>
        <strain evidence="1 2">CBS 135458</strain>
    </source>
</reference>
<gene>
    <name evidence="1" type="ORF">PG994_009927</name>
</gene>
<comment type="caution">
    <text evidence="1">The sequence shown here is derived from an EMBL/GenBank/DDBJ whole genome shotgun (WGS) entry which is preliminary data.</text>
</comment>
<evidence type="ECO:0000313" key="2">
    <source>
        <dbReference type="Proteomes" id="UP001480595"/>
    </source>
</evidence>
<dbReference type="RefSeq" id="XP_066710446.1">
    <property type="nucleotide sequence ID" value="XM_066861336.1"/>
</dbReference>
<proteinExistence type="predicted"/>
<evidence type="ECO:0000313" key="1">
    <source>
        <dbReference type="EMBL" id="KAK8048197.1"/>
    </source>
</evidence>
<dbReference type="GeneID" id="92094399"/>
<dbReference type="EMBL" id="JAQQWL010000011">
    <property type="protein sequence ID" value="KAK8048197.1"/>
    <property type="molecule type" value="Genomic_DNA"/>
</dbReference>
<organism evidence="1 2">
    <name type="scientific">Apiospora phragmitis</name>
    <dbReference type="NCBI Taxonomy" id="2905665"/>
    <lineage>
        <taxon>Eukaryota</taxon>
        <taxon>Fungi</taxon>
        <taxon>Dikarya</taxon>
        <taxon>Ascomycota</taxon>
        <taxon>Pezizomycotina</taxon>
        <taxon>Sordariomycetes</taxon>
        <taxon>Xylariomycetidae</taxon>
        <taxon>Amphisphaeriales</taxon>
        <taxon>Apiosporaceae</taxon>
        <taxon>Apiospora</taxon>
    </lineage>
</organism>
<name>A0ABR1TNN5_9PEZI</name>
<dbReference type="Proteomes" id="UP001480595">
    <property type="component" value="Unassembled WGS sequence"/>
</dbReference>